<dbReference type="InterPro" id="IPR006694">
    <property type="entry name" value="Fatty_acid_hydroxylase"/>
</dbReference>
<keyword evidence="6" id="KW-1185">Reference proteome</keyword>
<dbReference type="GO" id="GO:0016491">
    <property type="term" value="F:oxidoreductase activity"/>
    <property type="evidence" value="ECO:0007669"/>
    <property type="project" value="InterPro"/>
</dbReference>
<dbReference type="Proteomes" id="UP000749559">
    <property type="component" value="Unassembled WGS sequence"/>
</dbReference>
<protein>
    <submittedName>
        <fullName evidence="5">Uncharacterized protein</fullName>
    </submittedName>
</protein>
<evidence type="ECO:0000256" key="1">
    <source>
        <dbReference type="ARBA" id="ARBA00004370"/>
    </source>
</evidence>
<proteinExistence type="predicted"/>
<dbReference type="EMBL" id="CAIIXF020000011">
    <property type="protein sequence ID" value="CAH1799955.1"/>
    <property type="molecule type" value="Genomic_DNA"/>
</dbReference>
<dbReference type="InterPro" id="IPR050307">
    <property type="entry name" value="Sterol_Desaturase_Related"/>
</dbReference>
<evidence type="ECO:0000313" key="6">
    <source>
        <dbReference type="Proteomes" id="UP000749559"/>
    </source>
</evidence>
<reference evidence="5" key="1">
    <citation type="submission" date="2022-03" db="EMBL/GenBank/DDBJ databases">
        <authorList>
            <person name="Martin C."/>
        </authorList>
    </citation>
    <scope>NUCLEOTIDE SEQUENCE</scope>
</reference>
<name>A0A8J1XIN8_OWEFU</name>
<keyword evidence="2" id="KW-0812">Transmembrane</keyword>
<gene>
    <name evidence="5" type="ORF">OFUS_LOCUS23908</name>
</gene>
<evidence type="ECO:0000256" key="4">
    <source>
        <dbReference type="ARBA" id="ARBA00023136"/>
    </source>
</evidence>
<comment type="subcellular location">
    <subcellularLocation>
        <location evidence="1">Membrane</location>
    </subcellularLocation>
</comment>
<evidence type="ECO:0000256" key="3">
    <source>
        <dbReference type="ARBA" id="ARBA00022989"/>
    </source>
</evidence>
<dbReference type="GO" id="GO:0008610">
    <property type="term" value="P:lipid biosynthetic process"/>
    <property type="evidence" value="ECO:0007669"/>
    <property type="project" value="InterPro"/>
</dbReference>
<dbReference type="GO" id="GO:0005506">
    <property type="term" value="F:iron ion binding"/>
    <property type="evidence" value="ECO:0007669"/>
    <property type="project" value="InterPro"/>
</dbReference>
<sequence length="287" mass="33682">MPEVNVTRQGPLEDIYGAVYDFFEGDEWKISVIGSYLLMVATFWLTNALLLYGDFNRKPDWLMQYKTQRDEQGPLKIDPKKLKNAVVYSAFNNLFVNLLVAIPLYRLQQLLGISFKVEEIPGVFGIAFHFTVFVLVQEVVFYYTHRLLHHPFLYKHIHKKHHEWTAPIGIVAIYAHPLEYLTGNGWSIMGGPALMRSHIVVWWIWFVIATVVTSIHHSGYHLPLLPSNEFHDYHHLKFNWNFGTIGVLDWFHGTDEQFNKSVESRRHRTLYGTKPIYEVIRDVKKRQ</sequence>
<dbReference type="OrthoDB" id="408954at2759"/>
<accession>A0A8J1XIN8</accession>
<dbReference type="PANTHER" id="PTHR11863">
    <property type="entry name" value="STEROL DESATURASE"/>
    <property type="match status" value="1"/>
</dbReference>
<organism evidence="5 6">
    <name type="scientific">Owenia fusiformis</name>
    <name type="common">Polychaete worm</name>
    <dbReference type="NCBI Taxonomy" id="6347"/>
    <lineage>
        <taxon>Eukaryota</taxon>
        <taxon>Metazoa</taxon>
        <taxon>Spiralia</taxon>
        <taxon>Lophotrochozoa</taxon>
        <taxon>Annelida</taxon>
        <taxon>Polychaeta</taxon>
        <taxon>Sedentaria</taxon>
        <taxon>Canalipalpata</taxon>
        <taxon>Sabellida</taxon>
        <taxon>Oweniida</taxon>
        <taxon>Oweniidae</taxon>
        <taxon>Owenia</taxon>
    </lineage>
</organism>
<keyword evidence="4" id="KW-0472">Membrane</keyword>
<evidence type="ECO:0000313" key="5">
    <source>
        <dbReference type="EMBL" id="CAH1799955.1"/>
    </source>
</evidence>
<dbReference type="GO" id="GO:0016020">
    <property type="term" value="C:membrane"/>
    <property type="evidence" value="ECO:0007669"/>
    <property type="project" value="UniProtKB-SubCell"/>
</dbReference>
<dbReference type="Pfam" id="PF04116">
    <property type="entry name" value="FA_hydroxylase"/>
    <property type="match status" value="1"/>
</dbReference>
<comment type="caution">
    <text evidence="5">The sequence shown here is derived from an EMBL/GenBank/DDBJ whole genome shotgun (WGS) entry which is preliminary data.</text>
</comment>
<dbReference type="AlphaFoldDB" id="A0A8J1XIN8"/>
<keyword evidence="3" id="KW-1133">Transmembrane helix</keyword>
<evidence type="ECO:0000256" key="2">
    <source>
        <dbReference type="ARBA" id="ARBA00022692"/>
    </source>
</evidence>